<dbReference type="AlphaFoldDB" id="A0A2W5NDF6"/>
<evidence type="ECO:0000313" key="2">
    <source>
        <dbReference type="Proteomes" id="UP000249185"/>
    </source>
</evidence>
<dbReference type="Proteomes" id="UP000249185">
    <property type="component" value="Unassembled WGS sequence"/>
</dbReference>
<reference evidence="1 2" key="1">
    <citation type="submission" date="2017-08" db="EMBL/GenBank/DDBJ databases">
        <title>Infants hospitalized years apart are colonized by the same room-sourced microbial strains.</title>
        <authorList>
            <person name="Brooks B."/>
            <person name="Olm M.R."/>
            <person name="Firek B.A."/>
            <person name="Baker R."/>
            <person name="Thomas B.C."/>
            <person name="Morowitz M.J."/>
            <person name="Banfield J.F."/>
        </authorList>
    </citation>
    <scope>NUCLEOTIDE SEQUENCE [LARGE SCALE GENOMIC DNA]</scope>
    <source>
        <strain evidence="1">S2_005_002_R2_34</strain>
    </source>
</reference>
<sequence length="248" mass="27629">MAKTYTLHIGAYSPETIPMARLAEYMRQLAAMLGHEAAVHFDGIRDGSTQLVSRVDHEQVPKVGAVLDALMRGEGAPEAVKAQGEIDRLLADDNATGYLFEDNDPGAEIIAFPGVTRPRPVSYGPIRQEGTLDGILVSVGGADKTIHIRLQHGDMKYSNIDTDRETARRLGKHLFEPIRVFGVGSWFREEDGTWALRRFKVDSFEALKIDDLRDVIQELRQVEGSEWRAQKNALARLRDLRDESGGPH</sequence>
<gene>
    <name evidence="1" type="ORF">DI556_13180</name>
</gene>
<protein>
    <submittedName>
        <fullName evidence="1">Uncharacterized protein</fullName>
    </submittedName>
</protein>
<proteinExistence type="predicted"/>
<organism evidence="1 2">
    <name type="scientific">Rhodovulum sulfidophilum</name>
    <name type="common">Rhodobacter sulfidophilus</name>
    <dbReference type="NCBI Taxonomy" id="35806"/>
    <lineage>
        <taxon>Bacteria</taxon>
        <taxon>Pseudomonadati</taxon>
        <taxon>Pseudomonadota</taxon>
        <taxon>Alphaproteobacteria</taxon>
        <taxon>Rhodobacterales</taxon>
        <taxon>Paracoccaceae</taxon>
        <taxon>Rhodovulum</taxon>
    </lineage>
</organism>
<name>A0A2W5NDF6_RHOSU</name>
<accession>A0A2W5NDF6</accession>
<dbReference type="EMBL" id="QFPW01000010">
    <property type="protein sequence ID" value="PZQ48765.1"/>
    <property type="molecule type" value="Genomic_DNA"/>
</dbReference>
<evidence type="ECO:0000313" key="1">
    <source>
        <dbReference type="EMBL" id="PZQ48765.1"/>
    </source>
</evidence>
<comment type="caution">
    <text evidence="1">The sequence shown here is derived from an EMBL/GenBank/DDBJ whole genome shotgun (WGS) entry which is preliminary data.</text>
</comment>